<dbReference type="OrthoDB" id="9782977at2"/>
<protein>
    <recommendedName>
        <fullName evidence="2">Retropepsin-like aspartic endopeptidase domain-containing protein</fullName>
    </recommendedName>
</protein>
<organism evidence="3 4">
    <name type="scientific">Henriciella barbarensis</name>
    <dbReference type="NCBI Taxonomy" id="86342"/>
    <lineage>
        <taxon>Bacteria</taxon>
        <taxon>Pseudomonadati</taxon>
        <taxon>Pseudomonadota</taxon>
        <taxon>Alphaproteobacteria</taxon>
        <taxon>Hyphomonadales</taxon>
        <taxon>Hyphomonadaceae</taxon>
        <taxon>Henriciella</taxon>
    </lineage>
</organism>
<reference evidence="3 4" key="1">
    <citation type="submission" date="2018-08" db="EMBL/GenBank/DDBJ databases">
        <title>Henriciella mobilis sp. nov., isolated from seawater.</title>
        <authorList>
            <person name="Cheng H."/>
            <person name="Wu Y.-H."/>
            <person name="Xu X.-W."/>
            <person name="Guo L.-L."/>
        </authorList>
    </citation>
    <scope>NUCLEOTIDE SEQUENCE [LARGE SCALE GENOMIC DNA]</scope>
    <source>
        <strain evidence="3 4">CCUG66934</strain>
    </source>
</reference>
<dbReference type="PANTHER" id="PTHR38037:SF2">
    <property type="entry name" value="ATP-DEPENDENT ZINC PROTEASE DOMAIN-CONTAINING PROTEIN-RELATED"/>
    <property type="match status" value="1"/>
</dbReference>
<name>A0A399R955_9PROT</name>
<dbReference type="SUPFAM" id="SSF50630">
    <property type="entry name" value="Acid proteases"/>
    <property type="match status" value="1"/>
</dbReference>
<dbReference type="AlphaFoldDB" id="A0A399R955"/>
<accession>A0A399R955</accession>
<feature type="chain" id="PRO_5017410364" description="Retropepsin-like aspartic endopeptidase domain-containing protein" evidence="1">
    <location>
        <begin position="21"/>
        <end position="170"/>
    </location>
</feature>
<gene>
    <name evidence="3" type="ORF">D1224_00870</name>
</gene>
<evidence type="ECO:0000256" key="1">
    <source>
        <dbReference type="SAM" id="SignalP"/>
    </source>
</evidence>
<dbReference type="Pfam" id="PF05618">
    <property type="entry name" value="Zn_protease"/>
    <property type="match status" value="1"/>
</dbReference>
<dbReference type="RefSeq" id="WP_119378054.1">
    <property type="nucleotide sequence ID" value="NZ_QWGB01000003.1"/>
</dbReference>
<evidence type="ECO:0000313" key="4">
    <source>
        <dbReference type="Proteomes" id="UP000265431"/>
    </source>
</evidence>
<proteinExistence type="predicted"/>
<feature type="signal peptide" evidence="1">
    <location>
        <begin position="1"/>
        <end position="20"/>
    </location>
</feature>
<dbReference type="EMBL" id="QWGB01000003">
    <property type="protein sequence ID" value="RIJ26202.1"/>
    <property type="molecule type" value="Genomic_DNA"/>
</dbReference>
<dbReference type="InterPro" id="IPR008503">
    <property type="entry name" value="Asp_endopeptidase"/>
</dbReference>
<comment type="caution">
    <text evidence="3">The sequence shown here is derived from an EMBL/GenBank/DDBJ whole genome shotgun (WGS) entry which is preliminary data.</text>
</comment>
<dbReference type="Gene3D" id="2.40.70.10">
    <property type="entry name" value="Acid Proteases"/>
    <property type="match status" value="1"/>
</dbReference>
<sequence length="170" mass="19040">MLRKLLIATSIIAGTTFSAAADTDKNVLGWLEHVRIADLDIQLDAKLDSGAKTSSIHAVILNAPSRKDWDDEDKSRDIVFKVINEDDEERTIETEIVRWAAIKTKRGGLIHRPVVELEFCLGGLLIEDEVTLADRGNFNYETLIGRNMLEKADIVVDASEIYTKRARCSK</sequence>
<dbReference type="InterPro" id="IPR021109">
    <property type="entry name" value="Peptidase_aspartic_dom_sf"/>
</dbReference>
<keyword evidence="4" id="KW-1185">Reference proteome</keyword>
<feature type="domain" description="Retropepsin-like aspartic endopeptidase" evidence="2">
    <location>
        <begin position="27"/>
        <end position="164"/>
    </location>
</feature>
<evidence type="ECO:0000313" key="3">
    <source>
        <dbReference type="EMBL" id="RIJ26202.1"/>
    </source>
</evidence>
<keyword evidence="1" id="KW-0732">Signal</keyword>
<dbReference type="PANTHER" id="PTHR38037">
    <property type="entry name" value="ZN_PROTEASE DOMAIN-CONTAINING PROTEIN"/>
    <property type="match status" value="1"/>
</dbReference>
<dbReference type="Proteomes" id="UP000265431">
    <property type="component" value="Unassembled WGS sequence"/>
</dbReference>
<evidence type="ECO:0000259" key="2">
    <source>
        <dbReference type="Pfam" id="PF05618"/>
    </source>
</evidence>